<proteinExistence type="inferred from homology"/>
<gene>
    <name evidence="4" type="ORF">C2S_1916</name>
</gene>
<protein>
    <submittedName>
        <fullName evidence="4">Uncharacterized protein</fullName>
    </submittedName>
</protein>
<keyword evidence="2" id="KW-0521">NADP</keyword>
<dbReference type="Pfam" id="PF00106">
    <property type="entry name" value="adh_short"/>
    <property type="match status" value="1"/>
</dbReference>
<dbReference type="InterPro" id="IPR002347">
    <property type="entry name" value="SDR_fam"/>
</dbReference>
<dbReference type="GO" id="GO:0016491">
    <property type="term" value="F:oxidoreductase activity"/>
    <property type="evidence" value="ECO:0007669"/>
    <property type="project" value="UniProtKB-KW"/>
</dbReference>
<dbReference type="Proteomes" id="UP000760494">
    <property type="component" value="Unassembled WGS sequence"/>
</dbReference>
<sequence length="360" mass="39228">MDSFKPGLHNEVYPFIHPLKFKASLQDKVTLITEATLSSPQNADLRFGPGSTGTIGRALAECFSVAGTNLVLVFNRTEPSPDFLNRCRTLGATAVTPIQCNVSDLDSCQNLIKEYRTGSLTAKSDKPDLADNARPKQMHKKDPTAILQDWAINLNGPMYLMSLVMPSFIQARSGTIINIASRGGTVNIPFNTTYCASKAALIRLTSCWQAELELGGHDGIQMYSIHPGAVPSQMTSAGILLLYKITHSSFLTFHEAHLDEIMGQYPHVLKRMAQVLEGFKDSPYLSGMVSVALATGIAKDCLNGRYFDVQQDLEHVITQAQALKANPDLYTLQVGFLGGLPNDGGTENIAPEKSFIFPGY</sequence>
<dbReference type="PANTHER" id="PTHR43391:SF14">
    <property type="entry name" value="DEHYDROGENASE_REDUCTASE SDR FAMILY PROTEIN 7-LIKE"/>
    <property type="match status" value="1"/>
</dbReference>
<dbReference type="AlphaFoldDB" id="A0A9Q9UDZ1"/>
<dbReference type="InterPro" id="IPR036291">
    <property type="entry name" value="NAD(P)-bd_dom_sf"/>
</dbReference>
<dbReference type="PROSITE" id="PS00061">
    <property type="entry name" value="ADH_SHORT"/>
    <property type="match status" value="1"/>
</dbReference>
<reference evidence="4" key="1">
    <citation type="submission" date="2019-05" db="EMBL/GenBank/DDBJ databases">
        <authorList>
            <person name="Piombo E."/>
        </authorList>
    </citation>
    <scope>NUCLEOTIDE SEQUENCE</scope>
    <source>
        <strain evidence="4">C2S</strain>
    </source>
</reference>
<dbReference type="GO" id="GO:0005829">
    <property type="term" value="C:cytosol"/>
    <property type="evidence" value="ECO:0007669"/>
    <property type="project" value="TreeGrafter"/>
</dbReference>
<keyword evidence="3" id="KW-0560">Oxidoreductase</keyword>
<dbReference type="Gene3D" id="3.40.50.720">
    <property type="entry name" value="NAD(P)-binding Rossmann-like Domain"/>
    <property type="match status" value="1"/>
</dbReference>
<name>A0A9Q9UDZ1_FUSFU</name>
<evidence type="ECO:0000313" key="5">
    <source>
        <dbReference type="Proteomes" id="UP000760494"/>
    </source>
</evidence>
<evidence type="ECO:0000256" key="1">
    <source>
        <dbReference type="ARBA" id="ARBA00006484"/>
    </source>
</evidence>
<evidence type="ECO:0000256" key="2">
    <source>
        <dbReference type="ARBA" id="ARBA00022857"/>
    </source>
</evidence>
<dbReference type="PANTHER" id="PTHR43391">
    <property type="entry name" value="RETINOL DEHYDROGENASE-RELATED"/>
    <property type="match status" value="1"/>
</dbReference>
<dbReference type="EMBL" id="CABFJX010000385">
    <property type="protein sequence ID" value="VTT76708.1"/>
    <property type="molecule type" value="Genomic_DNA"/>
</dbReference>
<evidence type="ECO:0000313" key="4">
    <source>
        <dbReference type="EMBL" id="VTT76708.1"/>
    </source>
</evidence>
<organism evidence="4 5">
    <name type="scientific">Fusarium fujikuroi</name>
    <name type="common">Bakanae and foot rot disease fungus</name>
    <name type="synonym">Gibberella fujikuroi</name>
    <dbReference type="NCBI Taxonomy" id="5127"/>
    <lineage>
        <taxon>Eukaryota</taxon>
        <taxon>Fungi</taxon>
        <taxon>Dikarya</taxon>
        <taxon>Ascomycota</taxon>
        <taxon>Pezizomycotina</taxon>
        <taxon>Sordariomycetes</taxon>
        <taxon>Hypocreomycetidae</taxon>
        <taxon>Hypocreales</taxon>
        <taxon>Nectriaceae</taxon>
        <taxon>Fusarium</taxon>
        <taxon>Fusarium fujikuroi species complex</taxon>
    </lineage>
</organism>
<comment type="caution">
    <text evidence="4">The sequence shown here is derived from an EMBL/GenBank/DDBJ whole genome shotgun (WGS) entry which is preliminary data.</text>
</comment>
<evidence type="ECO:0000256" key="3">
    <source>
        <dbReference type="ARBA" id="ARBA00023002"/>
    </source>
</evidence>
<dbReference type="InterPro" id="IPR020904">
    <property type="entry name" value="Sc_DH/Rdtase_CS"/>
</dbReference>
<accession>A0A9Q9UDZ1</accession>
<dbReference type="SUPFAM" id="SSF51735">
    <property type="entry name" value="NAD(P)-binding Rossmann-fold domains"/>
    <property type="match status" value="1"/>
</dbReference>
<dbReference type="CDD" id="cd05233">
    <property type="entry name" value="SDR_c"/>
    <property type="match status" value="1"/>
</dbReference>
<comment type="similarity">
    <text evidence="1">Belongs to the short-chain dehydrogenases/reductases (SDR) family.</text>
</comment>
<dbReference type="PRINTS" id="PR00081">
    <property type="entry name" value="GDHRDH"/>
</dbReference>